<keyword evidence="5 6" id="KW-0249">Electron transport</keyword>
<keyword evidence="6 7" id="KW-0812">Transmembrane</keyword>
<evidence type="ECO:0000259" key="8">
    <source>
        <dbReference type="SMART" id="SM00900"/>
    </source>
</evidence>
<keyword evidence="6" id="KW-0997">Cell inner membrane</keyword>
<evidence type="ECO:0000256" key="2">
    <source>
        <dbReference type="ARBA" id="ARBA00022553"/>
    </source>
</evidence>
<dbReference type="HAMAP" id="MF_00479">
    <property type="entry name" value="RsxG_RnfG"/>
    <property type="match status" value="1"/>
</dbReference>
<sequence>MSEPTITTTSLRTALTMLAFTVIFTGLMAWTFSATKPAIDAAAQAEKMSLINQVLPLTAYDNALLDDFVEVGPTPLLGIDDAGRIYRARKGGAPAGLVIEAIAHDGYSGEIGLLVALRADGAVSGVRVIRHKETPGLGDYIDIRKDKRKDAPWITQFNGHGLRDVRESRWRLKKDGGRFDFVTGATISARAVTHAVARTLAYAAANRDKLYTAASGSRL</sequence>
<feature type="modified residue" description="FMN phosphoryl threonine" evidence="6">
    <location>
        <position position="186"/>
    </location>
</feature>
<dbReference type="AlphaFoldDB" id="A0A9D7E098"/>
<keyword evidence="6" id="KW-1003">Cell membrane</keyword>
<evidence type="ECO:0000256" key="7">
    <source>
        <dbReference type="SAM" id="Phobius"/>
    </source>
</evidence>
<comment type="similarity">
    <text evidence="6">Belongs to the RnfG family.</text>
</comment>
<keyword evidence="6" id="KW-1278">Translocase</keyword>
<dbReference type="PANTHER" id="PTHR36118:SF1">
    <property type="entry name" value="ION-TRANSLOCATING OXIDOREDUCTASE COMPLEX SUBUNIT G"/>
    <property type="match status" value="1"/>
</dbReference>
<evidence type="ECO:0000313" key="10">
    <source>
        <dbReference type="Proteomes" id="UP000807785"/>
    </source>
</evidence>
<dbReference type="SMART" id="SM00900">
    <property type="entry name" value="FMN_bind"/>
    <property type="match status" value="1"/>
</dbReference>
<dbReference type="EC" id="7.-.-.-" evidence="6"/>
<evidence type="ECO:0000313" key="9">
    <source>
        <dbReference type="EMBL" id="MBK6974233.1"/>
    </source>
</evidence>
<keyword evidence="6 7" id="KW-1133">Transmembrane helix</keyword>
<organism evidence="9 10">
    <name type="scientific">Candidatus Methylophosphatis roskildensis</name>
    <dbReference type="NCBI Taxonomy" id="2899263"/>
    <lineage>
        <taxon>Bacteria</taxon>
        <taxon>Pseudomonadati</taxon>
        <taxon>Pseudomonadota</taxon>
        <taxon>Betaproteobacteria</taxon>
        <taxon>Nitrosomonadales</taxon>
        <taxon>Sterolibacteriaceae</taxon>
        <taxon>Candidatus Methylophosphatis</taxon>
    </lineage>
</organism>
<dbReference type="InterPro" id="IPR010209">
    <property type="entry name" value="Ion_transpt_RnfG/RsxG"/>
</dbReference>
<evidence type="ECO:0000256" key="5">
    <source>
        <dbReference type="ARBA" id="ARBA00022982"/>
    </source>
</evidence>
<accession>A0A9D7E098</accession>
<evidence type="ECO:0000256" key="1">
    <source>
        <dbReference type="ARBA" id="ARBA00022448"/>
    </source>
</evidence>
<dbReference type="Proteomes" id="UP000807785">
    <property type="component" value="Unassembled WGS sequence"/>
</dbReference>
<comment type="cofactor">
    <cofactor evidence="6">
        <name>FMN</name>
        <dbReference type="ChEBI" id="CHEBI:58210"/>
    </cofactor>
</comment>
<keyword evidence="1 6" id="KW-0813">Transport</keyword>
<dbReference type="GO" id="GO:0005886">
    <property type="term" value="C:plasma membrane"/>
    <property type="evidence" value="ECO:0007669"/>
    <property type="project" value="UniProtKB-SubCell"/>
</dbReference>
<dbReference type="GO" id="GO:0010181">
    <property type="term" value="F:FMN binding"/>
    <property type="evidence" value="ECO:0007669"/>
    <property type="project" value="InterPro"/>
</dbReference>
<dbReference type="NCBIfam" id="TIGR01947">
    <property type="entry name" value="rnfG"/>
    <property type="match status" value="1"/>
</dbReference>
<reference evidence="9" key="1">
    <citation type="submission" date="2020-10" db="EMBL/GenBank/DDBJ databases">
        <title>Connecting structure to function with the recovery of over 1000 high-quality activated sludge metagenome-assembled genomes encoding full-length rRNA genes using long-read sequencing.</title>
        <authorList>
            <person name="Singleton C.M."/>
            <person name="Petriglieri F."/>
            <person name="Kristensen J.M."/>
            <person name="Kirkegaard R.H."/>
            <person name="Michaelsen T.Y."/>
            <person name="Andersen M.H."/>
            <person name="Karst S.M."/>
            <person name="Dueholm M.S."/>
            <person name="Nielsen P.H."/>
            <person name="Albertsen M."/>
        </authorList>
    </citation>
    <scope>NUCLEOTIDE SEQUENCE</scope>
    <source>
        <strain evidence="9">Bjer_18-Q3-R1-45_BAT3C.347</strain>
    </source>
</reference>
<keyword evidence="3 6" id="KW-0285">Flavoprotein</keyword>
<keyword evidence="6 7" id="KW-0472">Membrane</keyword>
<evidence type="ECO:0000256" key="4">
    <source>
        <dbReference type="ARBA" id="ARBA00022643"/>
    </source>
</evidence>
<feature type="transmembrane region" description="Helical" evidence="7">
    <location>
        <begin position="12"/>
        <end position="32"/>
    </location>
</feature>
<dbReference type="Pfam" id="PF04205">
    <property type="entry name" value="FMN_bind"/>
    <property type="match status" value="1"/>
</dbReference>
<dbReference type="GO" id="GO:0022900">
    <property type="term" value="P:electron transport chain"/>
    <property type="evidence" value="ECO:0007669"/>
    <property type="project" value="UniProtKB-UniRule"/>
</dbReference>
<comment type="subcellular location">
    <subcellularLocation>
        <location evidence="6">Cell inner membrane</location>
        <topology evidence="6">Single-pass membrane protein</topology>
    </subcellularLocation>
</comment>
<comment type="function">
    <text evidence="6">Part of a membrane-bound complex that couples electron transfer with translocation of ions across the membrane.</text>
</comment>
<feature type="domain" description="FMN-binding" evidence="8">
    <location>
        <begin position="106"/>
        <end position="203"/>
    </location>
</feature>
<evidence type="ECO:0000256" key="6">
    <source>
        <dbReference type="HAMAP-Rule" id="MF_00479"/>
    </source>
</evidence>
<comment type="caution">
    <text evidence="9">The sequence shown here is derived from an EMBL/GenBank/DDBJ whole genome shotgun (WGS) entry which is preliminary data.</text>
</comment>
<dbReference type="InterPro" id="IPR007329">
    <property type="entry name" value="FMN-bd"/>
</dbReference>
<dbReference type="PIRSF" id="PIRSF006091">
    <property type="entry name" value="E_trnsport_RnfG"/>
    <property type="match status" value="1"/>
</dbReference>
<evidence type="ECO:0000256" key="3">
    <source>
        <dbReference type="ARBA" id="ARBA00022630"/>
    </source>
</evidence>
<protein>
    <recommendedName>
        <fullName evidence="6">Ion-translocating oxidoreductase complex subunit G</fullName>
        <ecNumber evidence="6">7.-.-.-</ecNumber>
    </recommendedName>
    <alternativeName>
        <fullName evidence="6">Rnf electron transport complex subunit G</fullName>
    </alternativeName>
</protein>
<keyword evidence="2 6" id="KW-0597">Phosphoprotein</keyword>
<dbReference type="EMBL" id="JADJEV010000004">
    <property type="protein sequence ID" value="MBK6974233.1"/>
    <property type="molecule type" value="Genomic_DNA"/>
</dbReference>
<comment type="subunit">
    <text evidence="6">The complex is composed of six subunits: RnfA, RnfB, RnfC, RnfD, RnfE and RnfG.</text>
</comment>
<proteinExistence type="inferred from homology"/>
<name>A0A9D7E098_9PROT</name>
<dbReference type="PANTHER" id="PTHR36118">
    <property type="entry name" value="ION-TRANSLOCATING OXIDOREDUCTASE COMPLEX SUBUNIT G"/>
    <property type="match status" value="1"/>
</dbReference>
<dbReference type="GO" id="GO:0009055">
    <property type="term" value="F:electron transfer activity"/>
    <property type="evidence" value="ECO:0007669"/>
    <property type="project" value="InterPro"/>
</dbReference>
<gene>
    <name evidence="9" type="primary">rsxG</name>
    <name evidence="6" type="synonym">rnfG</name>
    <name evidence="9" type="ORF">IPH26_15245</name>
</gene>
<keyword evidence="4 6" id="KW-0288">FMN</keyword>
<dbReference type="NCBIfam" id="NF002519">
    <property type="entry name" value="PRK01908.1"/>
    <property type="match status" value="1"/>
</dbReference>